<dbReference type="Gene3D" id="1.10.4160.10">
    <property type="entry name" value="Hydantoin permease"/>
    <property type="match status" value="1"/>
</dbReference>
<dbReference type="InterPro" id="IPR026030">
    <property type="entry name" value="Pur-cyt_permease_Fcy2/21/22"/>
</dbReference>
<keyword evidence="2" id="KW-0472">Membrane</keyword>
<dbReference type="GO" id="GO:0005886">
    <property type="term" value="C:plasma membrane"/>
    <property type="evidence" value="ECO:0007669"/>
    <property type="project" value="TreeGrafter"/>
</dbReference>
<feature type="transmembrane region" description="Helical" evidence="2">
    <location>
        <begin position="151"/>
        <end position="176"/>
    </location>
</feature>
<dbReference type="InterPro" id="IPR032675">
    <property type="entry name" value="LRR_dom_sf"/>
</dbReference>
<dbReference type="EMBL" id="SFCI01000716">
    <property type="protein sequence ID" value="TFY78265.1"/>
    <property type="molecule type" value="Genomic_DNA"/>
</dbReference>
<dbReference type="OrthoDB" id="2269034at2759"/>
<evidence type="ECO:0000256" key="1">
    <source>
        <dbReference type="ARBA" id="ARBA00022448"/>
    </source>
</evidence>
<dbReference type="Proteomes" id="UP000298061">
    <property type="component" value="Unassembled WGS sequence"/>
</dbReference>
<organism evidence="3 4">
    <name type="scientific">Hericium alpestre</name>
    <dbReference type="NCBI Taxonomy" id="135208"/>
    <lineage>
        <taxon>Eukaryota</taxon>
        <taxon>Fungi</taxon>
        <taxon>Dikarya</taxon>
        <taxon>Basidiomycota</taxon>
        <taxon>Agaricomycotina</taxon>
        <taxon>Agaricomycetes</taxon>
        <taxon>Russulales</taxon>
        <taxon>Hericiaceae</taxon>
        <taxon>Hericium</taxon>
    </lineage>
</organism>
<dbReference type="GO" id="GO:0022857">
    <property type="term" value="F:transmembrane transporter activity"/>
    <property type="evidence" value="ECO:0007669"/>
    <property type="project" value="InterPro"/>
</dbReference>
<name>A0A4Y9ZUJ6_9AGAM</name>
<accession>A0A4Y9ZUJ6</accession>
<feature type="transmembrane region" description="Helical" evidence="2">
    <location>
        <begin position="33"/>
        <end position="59"/>
    </location>
</feature>
<dbReference type="STRING" id="135208.A0A4Y9ZUJ6"/>
<keyword evidence="1" id="KW-0813">Transport</keyword>
<dbReference type="Gene3D" id="3.80.10.10">
    <property type="entry name" value="Ribonuclease Inhibitor"/>
    <property type="match status" value="1"/>
</dbReference>
<evidence type="ECO:0000313" key="4">
    <source>
        <dbReference type="Proteomes" id="UP000298061"/>
    </source>
</evidence>
<evidence type="ECO:0000256" key="2">
    <source>
        <dbReference type="SAM" id="Phobius"/>
    </source>
</evidence>
<dbReference type="PANTHER" id="PTHR31806:SF5">
    <property type="entry name" value="PURINE-CYTOSINE PERMEASE FCY21"/>
    <property type="match status" value="1"/>
</dbReference>
<reference evidence="3 4" key="1">
    <citation type="submission" date="2019-02" db="EMBL/GenBank/DDBJ databases">
        <title>Genome sequencing of the rare red list fungi Hericium alpestre (H. flagellum).</title>
        <authorList>
            <person name="Buettner E."/>
            <person name="Kellner H."/>
        </authorList>
    </citation>
    <scope>NUCLEOTIDE SEQUENCE [LARGE SCALE GENOMIC DNA]</scope>
    <source>
        <strain evidence="3 4">DSM 108284</strain>
    </source>
</reference>
<sequence length="663" mass="73483">MLGAAFAAAAPLVPAWQAGLGDGSDVGGLLESVLAMTGGFGKFLTVVIALTIPSAVAPTMYSFGTSAMSIAPFFAKIPRYFYAIISTAILIPVAIVGATRFYNTLIDILSIIGYWTASFAAIVFAEHFIIRRANFSTYIPENWNKSSHLPLGIAAVLAFVGSIGLIVPIEVLSLIFSYDDDPAWRAPGVPFALRLEVVISQVCRYWRSIALGMPFLWNRIAVVHFDEHVVAQTHALLKRSKRVPLEVRVDWRPLWDLRQADFNTTFAGPVDYRREALRDAMSALARHAHRWKLMLIRVDNQEVMQDVLTAFASCTSAPMLEHLCLAAPTSCEEDRLVPFDYDDVPFSCKMPKISYLSLRNAPSHWCGPSVTGALTVLKLHHPYHIPSITFPDFMAILGRSPGLETIWLSCIRTFDGHADWASDAVELPALERLALHNIGPELSTKLLASIVAPNVTRLELNLPNCWGTYEALVGQLLTPYPGTERPILHSLEGLRIESLACAGDVLELMLHALPNLTVLCIDQCQSSIFYLVLLRYMARTIEEYKQPAPESGRPPIALPELNTLVLGDSEPLIVRCVVEWRIFVNAPLRRVFVDAKMKLESEEEQRLSEQLDVFGKIMATPNKELLVDLDEVMDQLAMMTDPEACNHLMVTSPEAIRACESSC</sequence>
<comment type="caution">
    <text evidence="3">The sequence shown here is derived from an EMBL/GenBank/DDBJ whole genome shotgun (WGS) entry which is preliminary data.</text>
</comment>
<gene>
    <name evidence="3" type="ORF">EWM64_g5748</name>
</gene>
<keyword evidence="2" id="KW-1133">Transmembrane helix</keyword>
<dbReference type="AlphaFoldDB" id="A0A4Y9ZUJ6"/>
<keyword evidence="4" id="KW-1185">Reference proteome</keyword>
<dbReference type="SUPFAM" id="SSF52047">
    <property type="entry name" value="RNI-like"/>
    <property type="match status" value="1"/>
</dbReference>
<protein>
    <submittedName>
        <fullName evidence="3">Uncharacterized protein</fullName>
    </submittedName>
</protein>
<feature type="transmembrane region" description="Helical" evidence="2">
    <location>
        <begin position="80"/>
        <end position="102"/>
    </location>
</feature>
<keyword evidence="2" id="KW-0812">Transmembrane</keyword>
<dbReference type="PANTHER" id="PTHR31806">
    <property type="entry name" value="PURINE-CYTOSINE PERMEASE FCY2-RELATED"/>
    <property type="match status" value="1"/>
</dbReference>
<proteinExistence type="predicted"/>
<evidence type="ECO:0000313" key="3">
    <source>
        <dbReference type="EMBL" id="TFY78265.1"/>
    </source>
</evidence>
<feature type="transmembrane region" description="Helical" evidence="2">
    <location>
        <begin position="108"/>
        <end position="130"/>
    </location>
</feature>